<dbReference type="GO" id="GO:1990904">
    <property type="term" value="C:ribonucleoprotein complex"/>
    <property type="evidence" value="ECO:0007669"/>
    <property type="project" value="UniProtKB-KW"/>
</dbReference>
<dbReference type="InterPro" id="IPR011331">
    <property type="entry name" value="Ribosomal_eL37/eL43"/>
</dbReference>
<evidence type="ECO:0000313" key="6">
    <source>
        <dbReference type="Proteomes" id="UP000288215"/>
    </source>
</evidence>
<comment type="caution">
    <text evidence="5">The sequence shown here is derived from an EMBL/GenBank/DDBJ whole genome shotgun (WGS) entry which is preliminary data.</text>
</comment>
<feature type="binding site" evidence="4">
    <location>
        <position position="41"/>
    </location>
    <ligand>
        <name>Zn(2+)</name>
        <dbReference type="ChEBI" id="CHEBI:29105"/>
    </ligand>
</feature>
<keyword evidence="2 4" id="KW-0689">Ribosomal protein</keyword>
<comment type="similarity">
    <text evidence="4">Belongs to the eukaryotic ribosomal protein eL43 family. Putative zinc-binding subfamily.</text>
</comment>
<evidence type="ECO:0000256" key="1">
    <source>
        <dbReference type="ARBA" id="ARBA00022884"/>
    </source>
</evidence>
<dbReference type="PANTHER" id="PTHR48129">
    <property type="entry name" value="60S RIBOSOMAL PROTEIN L37A"/>
    <property type="match status" value="1"/>
</dbReference>
<dbReference type="AlphaFoldDB" id="A0A444L5F6"/>
<dbReference type="HAMAP" id="MF_00327">
    <property type="entry name" value="Ribosomal_eL43"/>
    <property type="match status" value="1"/>
</dbReference>
<dbReference type="GO" id="GO:0070180">
    <property type="term" value="F:large ribosomal subunit rRNA binding"/>
    <property type="evidence" value="ECO:0007669"/>
    <property type="project" value="UniProtKB-UniRule"/>
</dbReference>
<dbReference type="GO" id="GO:0008270">
    <property type="term" value="F:zinc ion binding"/>
    <property type="evidence" value="ECO:0007669"/>
    <property type="project" value="UniProtKB-UniRule"/>
</dbReference>
<dbReference type="GO" id="GO:0005840">
    <property type="term" value="C:ribosome"/>
    <property type="evidence" value="ECO:0007669"/>
    <property type="project" value="UniProtKB-KW"/>
</dbReference>
<reference evidence="5 6" key="1">
    <citation type="submission" date="2018-12" db="EMBL/GenBank/DDBJ databases">
        <title>The complete genome of the methanogenic archaea of the candidate phylum Verstraetearchaeota, obtained from the metagenome of underground thermal water.</title>
        <authorList>
            <person name="Kadnikov V.V."/>
            <person name="Mardanov A.V."/>
            <person name="Beletsky A.V."/>
            <person name="Karnachuk O.V."/>
            <person name="Ravin N.V."/>
        </authorList>
    </citation>
    <scope>NUCLEOTIDE SEQUENCE [LARGE SCALE GENOMIC DNA]</scope>
    <source>
        <strain evidence="5">Ch88</strain>
    </source>
</reference>
<sequence length="87" mass="9465">MAKTKSVKSAGRFGPRYGATLRKRLLAIEQKSEKGLRCPKCKSVDKLVRVAAGIWDCRACGVRFAGGAFVPQTTLGKTLTPDELKLK</sequence>
<evidence type="ECO:0000256" key="3">
    <source>
        <dbReference type="ARBA" id="ARBA00023274"/>
    </source>
</evidence>
<gene>
    <name evidence="4" type="primary">rpl37ae</name>
    <name evidence="5" type="ORF">Metus_0777</name>
</gene>
<keyword evidence="1 4" id="KW-0694">RNA-binding</keyword>
<dbReference type="GO" id="GO:0006412">
    <property type="term" value="P:translation"/>
    <property type="evidence" value="ECO:0007669"/>
    <property type="project" value="UniProtKB-UniRule"/>
</dbReference>
<dbReference type="InterPro" id="IPR050522">
    <property type="entry name" value="Ribosomal_protein_eL43"/>
</dbReference>
<proteinExistence type="inferred from homology"/>
<dbReference type="NCBIfam" id="NF003058">
    <property type="entry name" value="PRK03976.1"/>
    <property type="match status" value="1"/>
</dbReference>
<protein>
    <recommendedName>
        <fullName evidence="4">Large ribosomal subunit protein eL43</fullName>
    </recommendedName>
</protein>
<dbReference type="Pfam" id="PF01780">
    <property type="entry name" value="Ribosomal_L37ae"/>
    <property type="match status" value="1"/>
</dbReference>
<evidence type="ECO:0000256" key="4">
    <source>
        <dbReference type="HAMAP-Rule" id="MF_00327"/>
    </source>
</evidence>
<comment type="function">
    <text evidence="4">Binds to the 23S rRNA.</text>
</comment>
<accession>A0A444L5F6</accession>
<dbReference type="InterPro" id="IPR011332">
    <property type="entry name" value="Ribosomal_zn-bd"/>
</dbReference>
<dbReference type="Proteomes" id="UP000288215">
    <property type="component" value="Unassembled WGS sequence"/>
</dbReference>
<organism evidence="5 6">
    <name type="scientific">Methanosuratincola subterraneus</name>
    <dbReference type="NCBI Taxonomy" id="2593994"/>
    <lineage>
        <taxon>Archaea</taxon>
        <taxon>Thermoproteota</taxon>
        <taxon>Methanosuratincolia</taxon>
        <taxon>Candidatus Methanomethylicales</taxon>
        <taxon>Candidatus Methanomethylicaceae</taxon>
        <taxon>Candidatus Methanosuratincola (ex Vanwonterghem et al. 2016)</taxon>
    </lineage>
</organism>
<evidence type="ECO:0000256" key="2">
    <source>
        <dbReference type="ARBA" id="ARBA00022980"/>
    </source>
</evidence>
<feature type="binding site" evidence="4">
    <location>
        <position position="60"/>
    </location>
    <ligand>
        <name>Zn(2+)</name>
        <dbReference type="ChEBI" id="CHEBI:29105"/>
    </ligand>
</feature>
<feature type="binding site" evidence="4">
    <location>
        <position position="38"/>
    </location>
    <ligand>
        <name>Zn(2+)</name>
        <dbReference type="ChEBI" id="CHEBI:29105"/>
    </ligand>
</feature>
<keyword evidence="3 4" id="KW-0687">Ribonucleoprotein</keyword>
<comment type="caution">
    <text evidence="4">Lacks conserved residue(s) required for the propagation of feature annotation.</text>
</comment>
<keyword evidence="4" id="KW-0699">rRNA-binding</keyword>
<dbReference type="EMBL" id="RXGA01000003">
    <property type="protein sequence ID" value="RWX72803.1"/>
    <property type="molecule type" value="Genomic_DNA"/>
</dbReference>
<dbReference type="InterPro" id="IPR002674">
    <property type="entry name" value="Ribosomal_eL43"/>
</dbReference>
<dbReference type="GO" id="GO:0003735">
    <property type="term" value="F:structural constituent of ribosome"/>
    <property type="evidence" value="ECO:0007669"/>
    <property type="project" value="InterPro"/>
</dbReference>
<dbReference type="Gene3D" id="2.20.25.30">
    <property type="match status" value="1"/>
</dbReference>
<comment type="subunit">
    <text evidence="4">Part of the 50S ribosomal subunit.</text>
</comment>
<evidence type="ECO:0000313" key="5">
    <source>
        <dbReference type="EMBL" id="RWX72803.1"/>
    </source>
</evidence>
<dbReference type="SUPFAM" id="SSF57829">
    <property type="entry name" value="Zn-binding ribosomal proteins"/>
    <property type="match status" value="1"/>
</dbReference>
<dbReference type="PANTHER" id="PTHR48129:SF1">
    <property type="entry name" value="LARGE RIBOSOMAL SUBUNIT PROTEIN EL43"/>
    <property type="match status" value="1"/>
</dbReference>
<name>A0A444L5F6_METS7</name>
<feature type="binding site" evidence="4">
    <location>
        <position position="57"/>
    </location>
    <ligand>
        <name>Zn(2+)</name>
        <dbReference type="ChEBI" id="CHEBI:29105"/>
    </ligand>
</feature>